<evidence type="ECO:0000313" key="1">
    <source>
        <dbReference type="EMBL" id="EPZ14200.1"/>
    </source>
</evidence>
<sequence>MQSIEASSPPVSLLRRTLLLAGIITLSGCSSGGRRTPPEPTEPLSAEDAQLKRKFLGLRGGQLRVDSLFRVRGLNIFDEHGRLFFAMGAMTPPHRANASYGADFGVPKFLRFEWRDKTEMEPDGALKRGLPDGAFYGGTLLGNYTIPVASRIPDALLEDKRRNGGGFRLKIRIHPDGPLIGWDLERGIGTGPDGSKFHHAGGDFQEAYIYQGEVLRKGWFIHPKTGERIETDY</sequence>
<organism evidence="1 2">
    <name type="scientific">Thauera terpenica 58Eu</name>
    <dbReference type="NCBI Taxonomy" id="1348657"/>
    <lineage>
        <taxon>Bacteria</taxon>
        <taxon>Pseudomonadati</taxon>
        <taxon>Pseudomonadota</taxon>
        <taxon>Betaproteobacteria</taxon>
        <taxon>Rhodocyclales</taxon>
        <taxon>Zoogloeaceae</taxon>
        <taxon>Thauera</taxon>
    </lineage>
</organism>
<dbReference type="EMBL" id="ATJV01000092">
    <property type="protein sequence ID" value="EPZ14200.1"/>
    <property type="molecule type" value="Genomic_DNA"/>
</dbReference>
<dbReference type="STRING" id="1348657.M622_06395"/>
<keyword evidence="2" id="KW-1185">Reference proteome</keyword>
<dbReference type="AlphaFoldDB" id="S9ZAE4"/>
<proteinExistence type="predicted"/>
<protein>
    <submittedName>
        <fullName evidence="1">Uncharacterized protein</fullName>
    </submittedName>
</protein>
<reference evidence="1 2" key="1">
    <citation type="submission" date="2013-06" db="EMBL/GenBank/DDBJ databases">
        <title>Draft genome sequence of Thauera terpenica.</title>
        <authorList>
            <person name="Liu B."/>
            <person name="Frostegard A.H."/>
            <person name="Shapleigh J.P."/>
        </authorList>
    </citation>
    <scope>NUCLEOTIDE SEQUENCE [LARGE SCALE GENOMIC DNA]</scope>
    <source>
        <strain evidence="1 2">58Eu</strain>
    </source>
</reference>
<accession>S9ZAE4</accession>
<comment type="caution">
    <text evidence="1">The sequence shown here is derived from an EMBL/GenBank/DDBJ whole genome shotgun (WGS) entry which is preliminary data.</text>
</comment>
<dbReference type="Proteomes" id="UP000015455">
    <property type="component" value="Unassembled WGS sequence"/>
</dbReference>
<name>S9ZAE4_9RHOO</name>
<dbReference type="PATRIC" id="fig|1348657.5.peg.3264"/>
<gene>
    <name evidence="1" type="ORF">M622_06395</name>
</gene>
<evidence type="ECO:0000313" key="2">
    <source>
        <dbReference type="Proteomes" id="UP000015455"/>
    </source>
</evidence>